<dbReference type="EMBL" id="KL198071">
    <property type="protein sequence ID" value="KDQ10130.1"/>
    <property type="molecule type" value="Genomic_DNA"/>
</dbReference>
<dbReference type="CDD" id="cd21037">
    <property type="entry name" value="MLKL_NTD"/>
    <property type="match status" value="1"/>
</dbReference>
<dbReference type="PROSITE" id="PS50011">
    <property type="entry name" value="PROTEIN_KINASE_DOM"/>
    <property type="match status" value="1"/>
</dbReference>
<dbReference type="GO" id="GO:0004674">
    <property type="term" value="F:protein serine/threonine kinase activity"/>
    <property type="evidence" value="ECO:0007669"/>
    <property type="project" value="TreeGrafter"/>
</dbReference>
<dbReference type="HOGENOM" id="CLU_549788_0_0_1"/>
<keyword evidence="2" id="KW-0067">ATP-binding</keyword>
<evidence type="ECO:0000256" key="1">
    <source>
        <dbReference type="ARBA" id="ARBA00022741"/>
    </source>
</evidence>
<evidence type="ECO:0000259" key="4">
    <source>
        <dbReference type="PROSITE" id="PS50011"/>
    </source>
</evidence>
<reference evidence="6" key="1">
    <citation type="journal article" date="2014" name="Proc. Natl. Acad. Sci. U.S.A.">
        <title>Extensive sampling of basidiomycete genomes demonstrates inadequacy of the white-rot/brown-rot paradigm for wood decay fungi.</title>
        <authorList>
            <person name="Riley R."/>
            <person name="Salamov A.A."/>
            <person name="Brown D.W."/>
            <person name="Nagy L.G."/>
            <person name="Floudas D."/>
            <person name="Held B.W."/>
            <person name="Levasseur A."/>
            <person name="Lombard V."/>
            <person name="Morin E."/>
            <person name="Otillar R."/>
            <person name="Lindquist E.A."/>
            <person name="Sun H."/>
            <person name="LaButti K.M."/>
            <person name="Schmutz J."/>
            <person name="Jabbour D."/>
            <person name="Luo H."/>
            <person name="Baker S.E."/>
            <person name="Pisabarro A.G."/>
            <person name="Walton J.D."/>
            <person name="Blanchette R.A."/>
            <person name="Henrissat B."/>
            <person name="Martin F."/>
            <person name="Cullen D."/>
            <person name="Hibbett D.S."/>
            <person name="Grigoriev I.V."/>
        </authorList>
    </citation>
    <scope>NUCLEOTIDE SEQUENCE [LARGE SCALE GENOMIC DNA]</scope>
    <source>
        <strain evidence="6">FD-172 SS1</strain>
    </source>
</reference>
<evidence type="ECO:0000256" key="3">
    <source>
        <dbReference type="SAM" id="Coils"/>
    </source>
</evidence>
<evidence type="ECO:0000256" key="2">
    <source>
        <dbReference type="ARBA" id="ARBA00022840"/>
    </source>
</evidence>
<organism evidence="5 6">
    <name type="scientific">Botryobasidium botryosum (strain FD-172 SS1)</name>
    <dbReference type="NCBI Taxonomy" id="930990"/>
    <lineage>
        <taxon>Eukaryota</taxon>
        <taxon>Fungi</taxon>
        <taxon>Dikarya</taxon>
        <taxon>Basidiomycota</taxon>
        <taxon>Agaricomycotina</taxon>
        <taxon>Agaricomycetes</taxon>
        <taxon>Cantharellales</taxon>
        <taxon>Botryobasidiaceae</taxon>
        <taxon>Botryobasidium</taxon>
    </lineage>
</organism>
<dbReference type="InterPro" id="IPR001245">
    <property type="entry name" value="Ser-Thr/Tyr_kinase_cat_dom"/>
</dbReference>
<evidence type="ECO:0000313" key="5">
    <source>
        <dbReference type="EMBL" id="KDQ10130.1"/>
    </source>
</evidence>
<dbReference type="GO" id="GO:0007166">
    <property type="term" value="P:cell surface receptor signaling pathway"/>
    <property type="evidence" value="ECO:0007669"/>
    <property type="project" value="InterPro"/>
</dbReference>
<name>A0A067M5Z4_BOTB1</name>
<dbReference type="PANTHER" id="PTHR44329:SF298">
    <property type="entry name" value="MIXED LINEAGE KINASE DOMAIN-LIKE PROTEIN"/>
    <property type="match status" value="1"/>
</dbReference>
<accession>A0A067M5Z4</accession>
<dbReference type="InterPro" id="IPR000719">
    <property type="entry name" value="Prot_kinase_dom"/>
</dbReference>
<keyword evidence="1" id="KW-0547">Nucleotide-binding</keyword>
<dbReference type="Gene3D" id="1.20.930.20">
    <property type="entry name" value="Adaptor protein Cbl, N-terminal domain"/>
    <property type="match status" value="1"/>
</dbReference>
<proteinExistence type="predicted"/>
<dbReference type="SUPFAM" id="SSF56112">
    <property type="entry name" value="Protein kinase-like (PK-like)"/>
    <property type="match status" value="1"/>
</dbReference>
<feature type="domain" description="Protein kinase" evidence="4">
    <location>
        <begin position="228"/>
        <end position="495"/>
    </location>
</feature>
<dbReference type="OrthoDB" id="1924919at2759"/>
<protein>
    <recommendedName>
        <fullName evidence="4">Protein kinase domain-containing protein</fullName>
    </recommendedName>
</protein>
<dbReference type="STRING" id="930990.A0A067M5Z4"/>
<dbReference type="Proteomes" id="UP000027195">
    <property type="component" value="Unassembled WGS sequence"/>
</dbReference>
<dbReference type="InterPro" id="IPR051681">
    <property type="entry name" value="Ser/Thr_Kinases-Pseudokinases"/>
</dbReference>
<gene>
    <name evidence="5" type="ORF">BOTBODRAFT_190729</name>
</gene>
<dbReference type="GO" id="GO:0005524">
    <property type="term" value="F:ATP binding"/>
    <property type="evidence" value="ECO:0007669"/>
    <property type="project" value="UniProtKB-KW"/>
</dbReference>
<dbReference type="InterPro" id="IPR059179">
    <property type="entry name" value="MLKL-like_MCAfunc"/>
</dbReference>
<feature type="coiled-coil region" evidence="3">
    <location>
        <begin position="140"/>
        <end position="167"/>
    </location>
</feature>
<dbReference type="InterPro" id="IPR036537">
    <property type="entry name" value="Adaptor_Cbl_N_dom_sf"/>
</dbReference>
<keyword evidence="3" id="KW-0175">Coiled coil</keyword>
<dbReference type="Pfam" id="PF07714">
    <property type="entry name" value="PK_Tyr_Ser-Thr"/>
    <property type="match status" value="1"/>
</dbReference>
<dbReference type="InterPro" id="IPR011009">
    <property type="entry name" value="Kinase-like_dom_sf"/>
</dbReference>
<dbReference type="InterPro" id="IPR054000">
    <property type="entry name" value="MLKL_N"/>
</dbReference>
<dbReference type="Gene3D" id="1.10.510.10">
    <property type="entry name" value="Transferase(Phosphotransferase) domain 1"/>
    <property type="match status" value="1"/>
</dbReference>
<sequence length="496" mass="56339">MADFGAGLATGVTVEIVKAILEYAKEVRINKRQAKCLAERCQGLAIKYQQALGEAEMNGLRDGHTYSTVLRHHEQFGKLLSKLEVNMKKWSELHFWRRFLQKSAMEGEIRAFSGQLEDAWKVLQIATSLQHLAATNRLARDLERARAEDARNDAEALRNAARMISNDSYIHQQIADAATWEDINQFRRDSQGGTDPLMIEARNELRLALKKYTGATPPLAIDSSELGMVFDTFFHEGSHSTLYRGQMKGTQVVIKKMHPKKAEDIDKVFRRMCHEVEVWSKLDHPNINRFLGCCRPRDEMPFLVSVWMENRDAREYLARYPEVKPGPDKWVLDVAEALRYLHGLQPPIVHGNLRGKHILLDENLNARLSDFSISYAVNNAWTAGSRSPLVDWSCPEVLSGDDPTTESDVFSFARVILELLTGRDPLYQSMTNLHTRERLVREGGNPVFPGNNPASLRRLPDPTCRLWRLMLQCWALKPAGRPDIGTVAAEVTDILK</sequence>
<dbReference type="PANTHER" id="PTHR44329">
    <property type="entry name" value="SERINE/THREONINE-PROTEIN KINASE TNNI3K-RELATED"/>
    <property type="match status" value="1"/>
</dbReference>
<keyword evidence="6" id="KW-1185">Reference proteome</keyword>
<dbReference type="AlphaFoldDB" id="A0A067M5Z4"/>
<evidence type="ECO:0000313" key="6">
    <source>
        <dbReference type="Proteomes" id="UP000027195"/>
    </source>
</evidence>
<dbReference type="Pfam" id="PF22215">
    <property type="entry name" value="MLKL_N"/>
    <property type="match status" value="1"/>
</dbReference>
<dbReference type="InParanoid" id="A0A067M5Z4"/>